<organism evidence="5 6">
    <name type="scientific">Deinococcus humi</name>
    <dbReference type="NCBI Taxonomy" id="662880"/>
    <lineage>
        <taxon>Bacteria</taxon>
        <taxon>Thermotogati</taxon>
        <taxon>Deinococcota</taxon>
        <taxon>Deinococci</taxon>
        <taxon>Deinococcales</taxon>
        <taxon>Deinococcaceae</taxon>
        <taxon>Deinococcus</taxon>
    </lineage>
</organism>
<dbReference type="Gene3D" id="1.10.1200.10">
    <property type="entry name" value="ACP-like"/>
    <property type="match status" value="2"/>
</dbReference>
<dbReference type="PROSITE" id="PS50075">
    <property type="entry name" value="CARRIER"/>
    <property type="match status" value="2"/>
</dbReference>
<dbReference type="SUPFAM" id="SSF52777">
    <property type="entry name" value="CoA-dependent acyltransferases"/>
    <property type="match status" value="2"/>
</dbReference>
<dbReference type="CDD" id="cd05930">
    <property type="entry name" value="A_NRPS"/>
    <property type="match status" value="1"/>
</dbReference>
<dbReference type="Gene3D" id="3.40.50.1820">
    <property type="entry name" value="alpha/beta hydrolase"/>
    <property type="match status" value="1"/>
</dbReference>
<dbReference type="InterPro" id="IPR045851">
    <property type="entry name" value="AMP-bd_C_sf"/>
</dbReference>
<comment type="caution">
    <text evidence="5">The sequence shown here is derived from an EMBL/GenBank/DDBJ whole genome shotgun (WGS) entry which is preliminary data.</text>
</comment>
<dbReference type="Gene3D" id="3.40.50.12780">
    <property type="entry name" value="N-terminal domain of ligase-like"/>
    <property type="match status" value="1"/>
</dbReference>
<dbReference type="InterPro" id="IPR006162">
    <property type="entry name" value="Ppantetheine_attach_site"/>
</dbReference>
<feature type="domain" description="Carrier" evidence="4">
    <location>
        <begin position="19"/>
        <end position="94"/>
    </location>
</feature>
<dbReference type="CDD" id="cd19531">
    <property type="entry name" value="LCL_NRPS-like"/>
    <property type="match status" value="1"/>
</dbReference>
<dbReference type="SUPFAM" id="SSF56801">
    <property type="entry name" value="Acetyl-CoA synthetase-like"/>
    <property type="match status" value="1"/>
</dbReference>
<keyword evidence="2" id="KW-0596">Phosphopantetheine</keyword>
<dbReference type="InterPro" id="IPR020806">
    <property type="entry name" value="PKS_PP-bd"/>
</dbReference>
<dbReference type="Pfam" id="PF00668">
    <property type="entry name" value="Condensation"/>
    <property type="match status" value="1"/>
</dbReference>
<dbReference type="NCBIfam" id="TIGR01733">
    <property type="entry name" value="AA-adenyl-dom"/>
    <property type="match status" value="1"/>
</dbReference>
<evidence type="ECO:0000256" key="1">
    <source>
        <dbReference type="ARBA" id="ARBA00001957"/>
    </source>
</evidence>
<dbReference type="SUPFAM" id="SSF47336">
    <property type="entry name" value="ACP-like"/>
    <property type="match status" value="2"/>
</dbReference>
<dbReference type="InterPro" id="IPR001242">
    <property type="entry name" value="Condensation_dom"/>
</dbReference>
<proteinExistence type="predicted"/>
<feature type="domain" description="Carrier" evidence="4">
    <location>
        <begin position="1066"/>
        <end position="1141"/>
    </location>
</feature>
<dbReference type="InterPro" id="IPR020802">
    <property type="entry name" value="TesA-like"/>
</dbReference>
<dbReference type="PROSITE" id="PS00012">
    <property type="entry name" value="PHOSPHOPANTETHEINE"/>
    <property type="match status" value="2"/>
</dbReference>
<evidence type="ECO:0000313" key="5">
    <source>
        <dbReference type="EMBL" id="MBB5361187.1"/>
    </source>
</evidence>
<dbReference type="Pfam" id="PF13193">
    <property type="entry name" value="AMP-binding_C"/>
    <property type="match status" value="1"/>
</dbReference>
<dbReference type="InterPro" id="IPR001031">
    <property type="entry name" value="Thioesterase"/>
</dbReference>
<dbReference type="PROSITE" id="PS00455">
    <property type="entry name" value="AMP_BINDING"/>
    <property type="match status" value="1"/>
</dbReference>
<keyword evidence="3" id="KW-0597">Phosphoprotein</keyword>
<dbReference type="Proteomes" id="UP000552709">
    <property type="component" value="Unassembled WGS sequence"/>
</dbReference>
<dbReference type="PANTHER" id="PTHR45527:SF1">
    <property type="entry name" value="FATTY ACID SYNTHASE"/>
    <property type="match status" value="1"/>
</dbReference>
<protein>
    <submittedName>
        <fullName evidence="5">Amino acid adenylation domain-containing protein</fullName>
    </submittedName>
</protein>
<dbReference type="GO" id="GO:0005737">
    <property type="term" value="C:cytoplasm"/>
    <property type="evidence" value="ECO:0007669"/>
    <property type="project" value="TreeGrafter"/>
</dbReference>
<sequence>MKILGISPLKGHQPALEAPALSVLEGQLAHIWQAVLELPQVKADDHFFELGGNSLGVIRVAARVRETFGVDVPLAALFQAPTLEGMVRQVQAALLGNTGLNLPQLSPAPPGSESMLSAAQERMWLLHQMDRGGTAYNVAGVGRLRGPLSVTWLEASLRLILERHQTLRTTFSQQGERLVAHLHPPALTLPILDLSDQPAEQREHLALEAIGQTMIHPFDLEAGPVFRAALYRLSAEEHLVLLDLPHINSDAWSMGVLMRDLVVSYETLSLGQVPRLPDLPLQYSDFAHWQQSWLRGEVYEALRTYWINRLEGLVPLDLPLDRPAPPTLTFKGAIETLDLDQAMLGRLRQLAQTENATLFMVMLTAFKVLLQRWTGSDDVAVGTPMAGRQHQGLEQLVGVFVNTLVLRTDLTGQRTFRDLLGQVRTTAIEALIHQDMPFAQLIAELQPPRVLNRAPLVEVLFNHINVPMPLMQMGDIQFAPVVLDRGGAQIALNCTVHELPGEERIILEYNTALFDTTTAQRLLAQYRQLLSAMAEDADQPMDAVSLFTPDDLRLTEALNDTQAPFPDASLHGLFEQQVRRTPHAVALRAGDQELSYQALNAGPNRLARQLLQRGLTPGTPVVLFLNRSFESVLAILAVLKAGGTYVPLDPSHPAPRLAFILEDAAAPIVITTRGLQGLLPSTAPLRLYTDDLLGDPHVENNPDLPTSPEQLAYIIYTSGSTGTPKGVLGLHRGMVNRLEWMWKTYPFAPGEVLCHKTALGFVDSVWEIFGPLLRGVPSVIIPDEVVRDPERLTTLLSVQGVTRIVLVPSLLGALLDFGPRLTQRLHNLRLWTVSGEALSQTLISRFHEAWPGARLLNLYGSTEVSGDATACEITAGAPERIGRPIQNMQAYVVDRQLRPVPPGTAGELLVAGAGVAAGYHRQDGLTAERFVTLPFGQGRCYRTGDRVTLTSEGQLRFLGRTDRQLKIRGVRVEPSEIEAVLMSHPAVQACTVGAYSQDQQVLTAHLVLRRVVDVDELRVWMASQVPGHWVPNHFVVLKALPLTPSGKLDWRALPAPEVIVQPSRVPAQTPLQSQLVDLWEDLLNQSPIGIHDDFFGLGGHSLLAMRLIVQIEQRLGIRLPVAAVFQFPNIAEFARRIEQQDFKSGLVLGQQDSKDSKPLFCYQAYGIDEGRLRQLKPLLECQSVYHFNLLALESYGLNPHMERQEDHSLAFTIEDLAECFLEEIKAIQPCGPYRLYGYSFGGLVMYELARKFRARGDEIEALIIVDTYAPRSAQQNVAPSRLASHLVSNELAAFRKSPTASIARYATRLRDLRTKREAQDTAHAETRLRQRIDRDILSAARAYRAGPLDVQAIFFKANERPVHDPLKIAGWEALFVKGYKTIGLPGDHGSIFTEPAVQVLADHINFELRAAGQTVVDRIET</sequence>
<evidence type="ECO:0000313" key="6">
    <source>
        <dbReference type="Proteomes" id="UP000552709"/>
    </source>
</evidence>
<dbReference type="PANTHER" id="PTHR45527">
    <property type="entry name" value="NONRIBOSOMAL PEPTIDE SYNTHETASE"/>
    <property type="match status" value="1"/>
</dbReference>
<evidence type="ECO:0000259" key="4">
    <source>
        <dbReference type="PROSITE" id="PS50075"/>
    </source>
</evidence>
<dbReference type="Pfam" id="PF00550">
    <property type="entry name" value="PP-binding"/>
    <property type="match status" value="2"/>
</dbReference>
<evidence type="ECO:0000256" key="2">
    <source>
        <dbReference type="ARBA" id="ARBA00022450"/>
    </source>
</evidence>
<dbReference type="Pfam" id="PF00501">
    <property type="entry name" value="AMP-binding"/>
    <property type="match status" value="1"/>
</dbReference>
<name>A0A7W8NEQ1_9DEIO</name>
<dbReference type="GO" id="GO:0031177">
    <property type="term" value="F:phosphopantetheine binding"/>
    <property type="evidence" value="ECO:0007669"/>
    <property type="project" value="InterPro"/>
</dbReference>
<dbReference type="SMART" id="SM00823">
    <property type="entry name" value="PKS_PP"/>
    <property type="match status" value="2"/>
</dbReference>
<dbReference type="SMART" id="SM00824">
    <property type="entry name" value="PKS_TE"/>
    <property type="match status" value="1"/>
</dbReference>
<keyword evidence="6" id="KW-1185">Reference proteome</keyword>
<dbReference type="FunFam" id="3.40.50.980:FF:000001">
    <property type="entry name" value="Non-ribosomal peptide synthetase"/>
    <property type="match status" value="1"/>
</dbReference>
<dbReference type="FunFam" id="1.10.1200.10:FF:000005">
    <property type="entry name" value="Nonribosomal peptide synthetase 1"/>
    <property type="match status" value="2"/>
</dbReference>
<dbReference type="InterPro" id="IPR020845">
    <property type="entry name" value="AMP-binding_CS"/>
</dbReference>
<dbReference type="InterPro" id="IPR010071">
    <property type="entry name" value="AA_adenyl_dom"/>
</dbReference>
<dbReference type="Gene3D" id="3.30.300.30">
    <property type="match status" value="1"/>
</dbReference>
<dbReference type="SUPFAM" id="SSF53474">
    <property type="entry name" value="alpha/beta-Hydrolases"/>
    <property type="match status" value="1"/>
</dbReference>
<accession>A0A7W8NEQ1</accession>
<reference evidence="5 6" key="1">
    <citation type="submission" date="2020-08" db="EMBL/GenBank/DDBJ databases">
        <title>Genomic Encyclopedia of Type Strains, Phase IV (KMG-IV): sequencing the most valuable type-strain genomes for metagenomic binning, comparative biology and taxonomic classification.</title>
        <authorList>
            <person name="Goeker M."/>
        </authorList>
    </citation>
    <scope>NUCLEOTIDE SEQUENCE [LARGE SCALE GENOMIC DNA]</scope>
    <source>
        <strain evidence="5 6">DSM 27939</strain>
    </source>
</reference>
<comment type="cofactor">
    <cofactor evidence="1">
        <name>pantetheine 4'-phosphate</name>
        <dbReference type="ChEBI" id="CHEBI:47942"/>
    </cofactor>
</comment>
<dbReference type="GO" id="GO:0043041">
    <property type="term" value="P:amino acid activation for nonribosomal peptide biosynthetic process"/>
    <property type="evidence" value="ECO:0007669"/>
    <property type="project" value="TreeGrafter"/>
</dbReference>
<dbReference type="RefSeq" id="WP_184127279.1">
    <property type="nucleotide sequence ID" value="NZ_JACHFL010000001.1"/>
</dbReference>
<dbReference type="GO" id="GO:0003824">
    <property type="term" value="F:catalytic activity"/>
    <property type="evidence" value="ECO:0007669"/>
    <property type="project" value="InterPro"/>
</dbReference>
<dbReference type="InterPro" id="IPR042099">
    <property type="entry name" value="ANL_N_sf"/>
</dbReference>
<dbReference type="InterPro" id="IPR000873">
    <property type="entry name" value="AMP-dep_synth/lig_dom"/>
</dbReference>
<dbReference type="InterPro" id="IPR029058">
    <property type="entry name" value="AB_hydrolase_fold"/>
</dbReference>
<dbReference type="Gene3D" id="3.30.559.10">
    <property type="entry name" value="Chloramphenicol acetyltransferase-like domain"/>
    <property type="match status" value="1"/>
</dbReference>
<dbReference type="EMBL" id="JACHFL010000001">
    <property type="protein sequence ID" value="MBB5361187.1"/>
    <property type="molecule type" value="Genomic_DNA"/>
</dbReference>
<dbReference type="GO" id="GO:0044550">
    <property type="term" value="P:secondary metabolite biosynthetic process"/>
    <property type="evidence" value="ECO:0007669"/>
    <property type="project" value="TreeGrafter"/>
</dbReference>
<dbReference type="Pfam" id="PF00975">
    <property type="entry name" value="Thioesterase"/>
    <property type="match status" value="1"/>
</dbReference>
<evidence type="ECO:0000256" key="3">
    <source>
        <dbReference type="ARBA" id="ARBA00022553"/>
    </source>
</evidence>
<dbReference type="Gene3D" id="3.30.559.30">
    <property type="entry name" value="Nonribosomal peptide synthetase, condensation domain"/>
    <property type="match status" value="1"/>
</dbReference>
<dbReference type="InterPro" id="IPR025110">
    <property type="entry name" value="AMP-bd_C"/>
</dbReference>
<dbReference type="InterPro" id="IPR036736">
    <property type="entry name" value="ACP-like_sf"/>
</dbReference>
<dbReference type="InterPro" id="IPR009081">
    <property type="entry name" value="PP-bd_ACP"/>
</dbReference>
<gene>
    <name evidence="5" type="ORF">HNQ08_000258</name>
</gene>
<dbReference type="InterPro" id="IPR023213">
    <property type="entry name" value="CAT-like_dom_sf"/>
</dbReference>